<reference evidence="1" key="1">
    <citation type="submission" date="2014-11" db="EMBL/GenBank/DDBJ databases">
        <authorList>
            <person name="Amaro Gonzalez C."/>
        </authorList>
    </citation>
    <scope>NUCLEOTIDE SEQUENCE</scope>
</reference>
<protein>
    <submittedName>
        <fullName evidence="1">Uncharacterized protein</fullName>
    </submittedName>
</protein>
<evidence type="ECO:0000313" key="1">
    <source>
        <dbReference type="EMBL" id="JAH35088.1"/>
    </source>
</evidence>
<accession>A0A0E9S3H0</accession>
<name>A0A0E9S3H0_ANGAN</name>
<reference evidence="1" key="2">
    <citation type="journal article" date="2015" name="Fish Shellfish Immunol.">
        <title>Early steps in the European eel (Anguilla anguilla)-Vibrio vulnificus interaction in the gills: Role of the RtxA13 toxin.</title>
        <authorList>
            <person name="Callol A."/>
            <person name="Pajuelo D."/>
            <person name="Ebbesson L."/>
            <person name="Teles M."/>
            <person name="MacKenzie S."/>
            <person name="Amaro C."/>
        </authorList>
    </citation>
    <scope>NUCLEOTIDE SEQUENCE</scope>
</reference>
<sequence>MCDHTISSQTAQMVSSFRKANIMFLSESLRAPAACVERQEDCFFFCCFFNSKSCYLML</sequence>
<organism evidence="1">
    <name type="scientific">Anguilla anguilla</name>
    <name type="common">European freshwater eel</name>
    <name type="synonym">Muraena anguilla</name>
    <dbReference type="NCBI Taxonomy" id="7936"/>
    <lineage>
        <taxon>Eukaryota</taxon>
        <taxon>Metazoa</taxon>
        <taxon>Chordata</taxon>
        <taxon>Craniata</taxon>
        <taxon>Vertebrata</taxon>
        <taxon>Euteleostomi</taxon>
        <taxon>Actinopterygii</taxon>
        <taxon>Neopterygii</taxon>
        <taxon>Teleostei</taxon>
        <taxon>Anguilliformes</taxon>
        <taxon>Anguillidae</taxon>
        <taxon>Anguilla</taxon>
    </lineage>
</organism>
<dbReference type="EMBL" id="GBXM01073489">
    <property type="protein sequence ID" value="JAH35088.1"/>
    <property type="molecule type" value="Transcribed_RNA"/>
</dbReference>
<dbReference type="AlphaFoldDB" id="A0A0E9S3H0"/>
<proteinExistence type="predicted"/>